<dbReference type="EMBL" id="AEYP01031299">
    <property type="status" value="NOT_ANNOTATED_CDS"/>
    <property type="molecule type" value="Genomic_DNA"/>
</dbReference>
<protein>
    <recommendedName>
        <fullName evidence="6">RRM domain-containing protein</fullName>
    </recommendedName>
</protein>
<dbReference type="Ensembl" id="ENSMPUT00000017617.1">
    <property type="protein sequence ID" value="ENSMPUP00000017361.1"/>
    <property type="gene ID" value="ENSMPUG00000017471.1"/>
</dbReference>
<feature type="compositionally biased region" description="Gly residues" evidence="5">
    <location>
        <begin position="519"/>
        <end position="543"/>
    </location>
</feature>
<feature type="region of interest" description="Disordered" evidence="5">
    <location>
        <begin position="399"/>
        <end position="481"/>
    </location>
</feature>
<feature type="compositionally biased region" description="Low complexity" evidence="5">
    <location>
        <begin position="222"/>
        <end position="239"/>
    </location>
</feature>
<evidence type="ECO:0000259" key="6">
    <source>
        <dbReference type="PROSITE" id="PS50102"/>
    </source>
</evidence>
<dbReference type="Gene3D" id="3.30.70.330">
    <property type="match status" value="1"/>
</dbReference>
<keyword evidence="3" id="KW-0539">Nucleus</keyword>
<dbReference type="GO" id="GO:0003723">
    <property type="term" value="F:RNA binding"/>
    <property type="evidence" value="ECO:0007669"/>
    <property type="project" value="UniProtKB-UniRule"/>
</dbReference>
<dbReference type="FunFam" id="3.30.70.330:FF:000127">
    <property type="entry name" value="RNA-binding protein EWS isoform 1"/>
    <property type="match status" value="1"/>
</dbReference>
<evidence type="ECO:0000256" key="4">
    <source>
        <dbReference type="PROSITE-ProRule" id="PRU00176"/>
    </source>
</evidence>
<dbReference type="SMART" id="SM00360">
    <property type="entry name" value="RRM"/>
    <property type="match status" value="1"/>
</dbReference>
<feature type="compositionally biased region" description="Gly residues" evidence="5">
    <location>
        <begin position="429"/>
        <end position="440"/>
    </location>
</feature>
<dbReference type="Gene3D" id="4.10.1060.10">
    <property type="entry name" value="Zinc finger, RanBP2-type"/>
    <property type="match status" value="1"/>
</dbReference>
<organism evidence="7">
    <name type="scientific">Mustela putorius furo</name>
    <name type="common">European domestic ferret</name>
    <name type="synonym">Mustela furo</name>
    <dbReference type="NCBI Taxonomy" id="9669"/>
    <lineage>
        <taxon>Eukaryota</taxon>
        <taxon>Metazoa</taxon>
        <taxon>Chordata</taxon>
        <taxon>Craniata</taxon>
        <taxon>Vertebrata</taxon>
        <taxon>Euteleostomi</taxon>
        <taxon>Mammalia</taxon>
        <taxon>Eutheria</taxon>
        <taxon>Laurasiatheria</taxon>
        <taxon>Carnivora</taxon>
        <taxon>Caniformia</taxon>
        <taxon>Musteloidea</taxon>
        <taxon>Mustelidae</taxon>
        <taxon>Mustelinae</taxon>
        <taxon>Mustela</taxon>
    </lineage>
</organism>
<dbReference type="STRING" id="9669.ENSMPUP00000017361"/>
<dbReference type="GO" id="GO:0006355">
    <property type="term" value="P:regulation of DNA-templated transcription"/>
    <property type="evidence" value="ECO:0007669"/>
    <property type="project" value="InterPro"/>
</dbReference>
<dbReference type="HOGENOM" id="CLU_025609_1_1_1"/>
<feature type="compositionally biased region" description="Low complexity" evidence="5">
    <location>
        <begin position="191"/>
        <end position="205"/>
    </location>
</feature>
<dbReference type="PROSITE" id="PS50102">
    <property type="entry name" value="RRM"/>
    <property type="match status" value="1"/>
</dbReference>
<dbReference type="GO" id="GO:0005634">
    <property type="term" value="C:nucleus"/>
    <property type="evidence" value="ECO:0007669"/>
    <property type="project" value="UniProtKB-SubCell"/>
</dbReference>
<proteinExistence type="predicted"/>
<dbReference type="eggNOG" id="KOG1995">
    <property type="taxonomic scope" value="Eukaryota"/>
</dbReference>
<evidence type="ECO:0000256" key="3">
    <source>
        <dbReference type="ARBA" id="ARBA00023242"/>
    </source>
</evidence>
<dbReference type="GeneTree" id="ENSGT00940000154191"/>
<evidence type="ECO:0000256" key="1">
    <source>
        <dbReference type="ARBA" id="ARBA00004123"/>
    </source>
</evidence>
<dbReference type="AlphaFoldDB" id="M3Z199"/>
<feature type="region of interest" description="Disordered" evidence="5">
    <location>
        <begin position="179"/>
        <end position="244"/>
    </location>
</feature>
<dbReference type="InterPro" id="IPR012677">
    <property type="entry name" value="Nucleotide-bd_a/b_plait_sf"/>
</dbReference>
<dbReference type="InterPro" id="IPR035979">
    <property type="entry name" value="RBD_domain_sf"/>
</dbReference>
<dbReference type="PANTHER" id="PTHR23238">
    <property type="entry name" value="RNA BINDING PROTEIN"/>
    <property type="match status" value="1"/>
</dbReference>
<dbReference type="InterPro" id="IPR000504">
    <property type="entry name" value="RRM_dom"/>
</dbReference>
<comment type="subcellular location">
    <subcellularLocation>
        <location evidence="1">Nucleus</location>
    </subcellularLocation>
</comment>
<sequence>QPTQGYAQTTQAYGQQSYGTCGQPTDVSFTQAQITATYGQTTYATSYGPPPRYTTPAASQAYSLHCMALVFMIPTAIVTTIQAFCAPQSAYGTQPAYPVYRQQPTATEPVKPQDGNNLLRLVNLSLAPEVTMSPDYYGQNNYSYPRYLGATPCSQSAPPSSPTSYSSAQLARYDQNSYSRQNTYGQPTSCGQQSSYGQQSRYGQQLSTSYPPNLILKPDSPSQYSQQSSSYRQQSSFQQDHPSSMGVYGVPGVWRTFQTGENGTTGALKEGYLISGSMSRNGQGGRCRAMGAGEQGGFMVKGPDLDLGPPVALDEDSGNVQFKLNDNAILGDLADFIKQCEVVKINKRTRQPMIHIYLDKETGKPKGGATVSYEDAPAVKVAMEWFDGKDFQGSKLKVSLAKKQPPMNSIPGSMLPREGRRMPKSRCGGPDGPRGPGGPMGHMRDRGGDRSSFPPRGSQSFQGNPSGGGNIQHRAGDWQCPNPGYGNQNFAWRTENHSKVLEPEGFLPPPLPPLRGDCGRGSPGGRQGGRSGLMSYGGQGGMFRNGHGGERGGFGCGMDRGDIGEGRWGNSNGSPGPLMEQMGRR</sequence>
<dbReference type="InParanoid" id="M3Z199"/>
<name>M3Z199_MUSPF</name>
<dbReference type="SUPFAM" id="SSF54928">
    <property type="entry name" value="RNA-binding domain, RBD"/>
    <property type="match status" value="1"/>
</dbReference>
<evidence type="ECO:0000313" key="7">
    <source>
        <dbReference type="Ensembl" id="ENSMPUP00000017361.1"/>
    </source>
</evidence>
<feature type="region of interest" description="Disordered" evidence="5">
    <location>
        <begin position="505"/>
        <end position="548"/>
    </location>
</feature>
<keyword evidence="2 4" id="KW-0694">RNA-binding</keyword>
<feature type="region of interest" description="Disordered" evidence="5">
    <location>
        <begin position="561"/>
        <end position="585"/>
    </location>
</feature>
<evidence type="ECO:0000256" key="2">
    <source>
        <dbReference type="ARBA" id="ARBA00022884"/>
    </source>
</evidence>
<reference evidence="7" key="1">
    <citation type="submission" date="2024-06" db="UniProtKB">
        <authorList>
            <consortium name="Ensembl"/>
        </authorList>
    </citation>
    <scope>IDENTIFICATION</scope>
</reference>
<dbReference type="InterPro" id="IPR034870">
    <property type="entry name" value="TET_fam"/>
</dbReference>
<evidence type="ECO:0000256" key="5">
    <source>
        <dbReference type="SAM" id="MobiDB-lite"/>
    </source>
</evidence>
<feature type="compositionally biased region" description="Polar residues" evidence="5">
    <location>
        <begin position="179"/>
        <end position="190"/>
    </location>
</feature>
<feature type="domain" description="RRM" evidence="6">
    <location>
        <begin position="326"/>
        <end position="403"/>
    </location>
</feature>
<accession>M3Z199</accession>